<sequence>MRTLRDLLAVVLVLVATALAAVWLPGVWLQRHLVEQSGFLAIAQPLSSDAATQQTLVDSAVDEILANDAIPGRIATMIGPFAKEQGAKLTELPAYAQIWDETMVQVHEDLFAPGASDLTVDLSPAVDALVDPIQERLPFGLEIPVPENPTVTLAQIPDIPVLQQAQEVLPHARWTGPAALALALLAVLIAGRRRFALLLAGIGTAAAGASTWVLTSQVEQIVPDTLDQADFIAPLFQAFERQFAADLSAPSFILLGAGAAVIVLAALAMLVPTSRER</sequence>
<dbReference type="RefSeq" id="WP_249737000.1">
    <property type="nucleotide sequence ID" value="NZ_JAKNCJ010000002.1"/>
</dbReference>
<evidence type="ECO:0000256" key="1">
    <source>
        <dbReference type="SAM" id="Phobius"/>
    </source>
</evidence>
<keyword evidence="3" id="KW-1185">Reference proteome</keyword>
<name>A0ABT0R1T4_9MICO</name>
<evidence type="ECO:0000313" key="2">
    <source>
        <dbReference type="EMBL" id="MCL6422890.1"/>
    </source>
</evidence>
<feature type="transmembrane region" description="Helical" evidence="1">
    <location>
        <begin position="174"/>
        <end position="190"/>
    </location>
</feature>
<feature type="transmembrane region" description="Helical" evidence="1">
    <location>
        <begin position="252"/>
        <end position="271"/>
    </location>
</feature>
<protein>
    <submittedName>
        <fullName evidence="2">Uncharacterized protein</fullName>
    </submittedName>
</protein>
<organism evidence="2 3">
    <name type="scientific">Brachybacterium equifaecis</name>
    <dbReference type="NCBI Taxonomy" id="2910770"/>
    <lineage>
        <taxon>Bacteria</taxon>
        <taxon>Bacillati</taxon>
        <taxon>Actinomycetota</taxon>
        <taxon>Actinomycetes</taxon>
        <taxon>Micrococcales</taxon>
        <taxon>Dermabacteraceae</taxon>
        <taxon>Brachybacterium</taxon>
    </lineage>
</organism>
<dbReference type="EMBL" id="JAKNCJ010000002">
    <property type="protein sequence ID" value="MCL6422890.1"/>
    <property type="molecule type" value="Genomic_DNA"/>
</dbReference>
<reference evidence="2" key="1">
    <citation type="submission" date="2022-02" db="EMBL/GenBank/DDBJ databases">
        <authorList>
            <person name="Lee M."/>
            <person name="Kim S.-J."/>
            <person name="Jung M.-Y."/>
        </authorList>
    </citation>
    <scope>NUCLEOTIDE SEQUENCE</scope>
    <source>
        <strain evidence="2">JHP9</strain>
    </source>
</reference>
<evidence type="ECO:0000313" key="3">
    <source>
        <dbReference type="Proteomes" id="UP001203761"/>
    </source>
</evidence>
<proteinExistence type="predicted"/>
<dbReference type="Proteomes" id="UP001203761">
    <property type="component" value="Unassembled WGS sequence"/>
</dbReference>
<keyword evidence="1" id="KW-0812">Transmembrane</keyword>
<comment type="caution">
    <text evidence="2">The sequence shown here is derived from an EMBL/GenBank/DDBJ whole genome shotgun (WGS) entry which is preliminary data.</text>
</comment>
<accession>A0ABT0R1T4</accession>
<gene>
    <name evidence="2" type="ORF">Bequi_05730</name>
</gene>
<keyword evidence="1" id="KW-0472">Membrane</keyword>
<keyword evidence="1" id="KW-1133">Transmembrane helix</keyword>
<feature type="transmembrane region" description="Helical" evidence="1">
    <location>
        <begin position="195"/>
        <end position="214"/>
    </location>
</feature>